<dbReference type="eggNOG" id="COG2204">
    <property type="taxonomic scope" value="Bacteria"/>
</dbReference>
<dbReference type="PANTHER" id="PTHR32071">
    <property type="entry name" value="TRANSCRIPTIONAL REGULATORY PROTEIN"/>
    <property type="match status" value="1"/>
</dbReference>
<dbReference type="InterPro" id="IPR011006">
    <property type="entry name" value="CheY-like_superfamily"/>
</dbReference>
<dbReference type="InterPro" id="IPR009057">
    <property type="entry name" value="Homeodomain-like_sf"/>
</dbReference>
<dbReference type="InterPro" id="IPR058031">
    <property type="entry name" value="AAA_lid_NorR"/>
</dbReference>
<reference evidence="12" key="1">
    <citation type="submission" date="2017-01" db="EMBL/GenBank/DDBJ databases">
        <authorList>
            <person name="Varghese N."/>
            <person name="Submissions S."/>
        </authorList>
    </citation>
    <scope>NUCLEOTIDE SEQUENCE [LARGE SCALE GENOMIC DNA]</scope>
    <source>
        <strain evidence="12">DSM 7027</strain>
    </source>
</reference>
<dbReference type="Proteomes" id="UP000186895">
    <property type="component" value="Unassembled WGS sequence"/>
</dbReference>
<evidence type="ECO:0000256" key="2">
    <source>
        <dbReference type="ARBA" id="ARBA00022741"/>
    </source>
</evidence>
<evidence type="ECO:0000256" key="3">
    <source>
        <dbReference type="ARBA" id="ARBA00022840"/>
    </source>
</evidence>
<dbReference type="Gene3D" id="3.40.50.300">
    <property type="entry name" value="P-loop containing nucleotide triphosphate hydrolases"/>
    <property type="match status" value="1"/>
</dbReference>
<keyword evidence="12" id="KW-1185">Reference proteome</keyword>
<dbReference type="Gene3D" id="3.40.50.2300">
    <property type="match status" value="1"/>
</dbReference>
<dbReference type="CDD" id="cd17549">
    <property type="entry name" value="REC_DctD-like"/>
    <property type="match status" value="1"/>
</dbReference>
<feature type="modified residue" description="4-aspartylphosphate" evidence="8">
    <location>
        <position position="55"/>
    </location>
</feature>
<dbReference type="Gene3D" id="1.10.8.60">
    <property type="match status" value="1"/>
</dbReference>
<proteinExistence type="predicted"/>
<gene>
    <name evidence="11" type="ORF">SAMN05421647_107105</name>
</gene>
<dbReference type="SUPFAM" id="SSF46689">
    <property type="entry name" value="Homeodomain-like"/>
    <property type="match status" value="1"/>
</dbReference>
<evidence type="ECO:0000256" key="4">
    <source>
        <dbReference type="ARBA" id="ARBA00023012"/>
    </source>
</evidence>
<dbReference type="SUPFAM" id="SSF52172">
    <property type="entry name" value="CheY-like"/>
    <property type="match status" value="1"/>
</dbReference>
<dbReference type="PROSITE" id="PS00676">
    <property type="entry name" value="SIGMA54_INTERACT_2"/>
    <property type="match status" value="1"/>
</dbReference>
<feature type="domain" description="Response regulatory" evidence="10">
    <location>
        <begin position="6"/>
        <end position="120"/>
    </location>
</feature>
<dbReference type="InterPro" id="IPR025662">
    <property type="entry name" value="Sigma_54_int_dom_ATP-bd_1"/>
</dbReference>
<dbReference type="Pfam" id="PF00158">
    <property type="entry name" value="Sigma54_activat"/>
    <property type="match status" value="1"/>
</dbReference>
<feature type="domain" description="Sigma-54 factor interaction" evidence="9">
    <location>
        <begin position="146"/>
        <end position="372"/>
    </location>
</feature>
<sequence>MNIQGRVLLVDDEAMVREATGQWLELSGFNVDAFSSAESVLPHIDSQCDAVLLTDVRMPGMDGLALMQEALKRAPDLPVILLTAHGDVDMATEAMRGGAYDFIEKPYVPDRLVERVQRACEKRRLTLENLRLQQNLNTRSDIDARLIGISPAIQRLRGEILALAELDTNVIIYGETGTGKELVAQCLHEYSRRNKRHFVPINCGAIPENLIESELFGHEAGAFTHAAKRRIGKFEYASGGTLFLDEIESMPLNLQVKVLRALQEHQIERLGANAPIPVDLRVIAAAKVDLRDDPGFREDLFYRLSMSELHIPPLRERLEDVPLLFAHYVHRGALDHNREPRELSDHDIQALQAYAWPGNVRELKNIAIRYAIDSRISLVDLLSRQQPQMFKPVMNSTTLPLAVQVADYESRLIRDALERHKGNIKAVMEELDLPRRTLNQKMLRYGLNRGDFTDE</sequence>
<keyword evidence="4" id="KW-0902">Two-component regulatory system</keyword>
<dbReference type="PANTHER" id="PTHR32071:SF57">
    <property type="entry name" value="C4-DICARBOXYLATE TRANSPORT TRANSCRIPTIONAL REGULATORY PROTEIN DCTD"/>
    <property type="match status" value="1"/>
</dbReference>
<evidence type="ECO:0000256" key="8">
    <source>
        <dbReference type="PROSITE-ProRule" id="PRU00169"/>
    </source>
</evidence>
<keyword evidence="2" id="KW-0547">Nucleotide-binding</keyword>
<keyword evidence="6" id="KW-0238">DNA-binding</keyword>
<dbReference type="GO" id="GO:0000160">
    <property type="term" value="P:phosphorelay signal transduction system"/>
    <property type="evidence" value="ECO:0007669"/>
    <property type="project" value="UniProtKB-KW"/>
</dbReference>
<evidence type="ECO:0000313" key="12">
    <source>
        <dbReference type="Proteomes" id="UP000186895"/>
    </source>
</evidence>
<accession>A0A1N6UME4</accession>
<dbReference type="FunFam" id="3.40.50.300:FF:000006">
    <property type="entry name" value="DNA-binding transcriptional regulator NtrC"/>
    <property type="match status" value="1"/>
</dbReference>
<dbReference type="Pfam" id="PF02954">
    <property type="entry name" value="HTH_8"/>
    <property type="match status" value="1"/>
</dbReference>
<protein>
    <submittedName>
        <fullName evidence="11">Two-component system, NtrC family, C4-dicarboxylate transport response regulator DctD</fullName>
    </submittedName>
</protein>
<dbReference type="InterPro" id="IPR002078">
    <property type="entry name" value="Sigma_54_int"/>
</dbReference>
<evidence type="ECO:0000256" key="5">
    <source>
        <dbReference type="ARBA" id="ARBA00023015"/>
    </source>
</evidence>
<dbReference type="SUPFAM" id="SSF52540">
    <property type="entry name" value="P-loop containing nucleoside triphosphate hydrolases"/>
    <property type="match status" value="1"/>
</dbReference>
<dbReference type="FunFam" id="3.40.50.2300:FF:000018">
    <property type="entry name" value="DNA-binding transcriptional regulator NtrC"/>
    <property type="match status" value="1"/>
</dbReference>
<dbReference type="STRING" id="49186.SAMN05421647_107105"/>
<keyword evidence="1 8" id="KW-0597">Phosphoprotein</keyword>
<evidence type="ECO:0000259" key="10">
    <source>
        <dbReference type="PROSITE" id="PS50110"/>
    </source>
</evidence>
<evidence type="ECO:0000256" key="6">
    <source>
        <dbReference type="ARBA" id="ARBA00023125"/>
    </source>
</evidence>
<dbReference type="PROSITE" id="PS00688">
    <property type="entry name" value="SIGMA54_INTERACT_3"/>
    <property type="match status" value="1"/>
</dbReference>
<dbReference type="PROSITE" id="PS50045">
    <property type="entry name" value="SIGMA54_INTERACT_4"/>
    <property type="match status" value="1"/>
</dbReference>
<keyword evidence="7" id="KW-0804">Transcription</keyword>
<dbReference type="InterPro" id="IPR025943">
    <property type="entry name" value="Sigma_54_int_dom_ATP-bd_2"/>
</dbReference>
<evidence type="ECO:0000313" key="11">
    <source>
        <dbReference type="EMBL" id="SIQ66783.1"/>
    </source>
</evidence>
<dbReference type="SMART" id="SM00448">
    <property type="entry name" value="REC"/>
    <property type="match status" value="1"/>
</dbReference>
<dbReference type="InterPro" id="IPR002197">
    <property type="entry name" value="HTH_Fis"/>
</dbReference>
<dbReference type="InterPro" id="IPR003593">
    <property type="entry name" value="AAA+_ATPase"/>
</dbReference>
<dbReference type="PROSITE" id="PS00675">
    <property type="entry name" value="SIGMA54_INTERACT_1"/>
    <property type="match status" value="1"/>
</dbReference>
<evidence type="ECO:0000256" key="1">
    <source>
        <dbReference type="ARBA" id="ARBA00022553"/>
    </source>
</evidence>
<dbReference type="InterPro" id="IPR027417">
    <property type="entry name" value="P-loop_NTPase"/>
</dbReference>
<evidence type="ECO:0000256" key="7">
    <source>
        <dbReference type="ARBA" id="ARBA00023163"/>
    </source>
</evidence>
<dbReference type="GO" id="GO:0005524">
    <property type="term" value="F:ATP binding"/>
    <property type="evidence" value="ECO:0007669"/>
    <property type="project" value="UniProtKB-KW"/>
</dbReference>
<dbReference type="GO" id="GO:0006355">
    <property type="term" value="P:regulation of DNA-templated transcription"/>
    <property type="evidence" value="ECO:0007669"/>
    <property type="project" value="InterPro"/>
</dbReference>
<keyword evidence="3" id="KW-0067">ATP-binding</keyword>
<dbReference type="GO" id="GO:0043565">
    <property type="term" value="F:sequence-specific DNA binding"/>
    <property type="evidence" value="ECO:0007669"/>
    <property type="project" value="InterPro"/>
</dbReference>
<dbReference type="EMBL" id="FTMN01000007">
    <property type="protein sequence ID" value="SIQ66783.1"/>
    <property type="molecule type" value="Genomic_DNA"/>
</dbReference>
<dbReference type="Pfam" id="PF00072">
    <property type="entry name" value="Response_reg"/>
    <property type="match status" value="1"/>
</dbReference>
<organism evidence="11 12">
    <name type="scientific">Marinobacterium stanieri</name>
    <dbReference type="NCBI Taxonomy" id="49186"/>
    <lineage>
        <taxon>Bacteria</taxon>
        <taxon>Pseudomonadati</taxon>
        <taxon>Pseudomonadota</taxon>
        <taxon>Gammaproteobacteria</taxon>
        <taxon>Oceanospirillales</taxon>
        <taxon>Oceanospirillaceae</taxon>
        <taxon>Marinobacterium</taxon>
    </lineage>
</organism>
<dbReference type="InterPro" id="IPR001789">
    <property type="entry name" value="Sig_transdc_resp-reg_receiver"/>
</dbReference>
<dbReference type="InterPro" id="IPR025944">
    <property type="entry name" value="Sigma_54_int_dom_CS"/>
</dbReference>
<dbReference type="RefSeq" id="WP_076463903.1">
    <property type="nucleotide sequence ID" value="NZ_FTMN01000007.1"/>
</dbReference>
<keyword evidence="5" id="KW-0805">Transcription regulation</keyword>
<evidence type="ECO:0000259" key="9">
    <source>
        <dbReference type="PROSITE" id="PS50045"/>
    </source>
</evidence>
<dbReference type="AlphaFoldDB" id="A0A1N6UME4"/>
<dbReference type="Gene3D" id="1.10.10.60">
    <property type="entry name" value="Homeodomain-like"/>
    <property type="match status" value="1"/>
</dbReference>
<dbReference type="PROSITE" id="PS50110">
    <property type="entry name" value="RESPONSE_REGULATORY"/>
    <property type="match status" value="1"/>
</dbReference>
<name>A0A1N6UME4_9GAMM</name>
<dbReference type="CDD" id="cd00009">
    <property type="entry name" value="AAA"/>
    <property type="match status" value="1"/>
</dbReference>
<dbReference type="SMART" id="SM00382">
    <property type="entry name" value="AAA"/>
    <property type="match status" value="1"/>
</dbReference>
<dbReference type="Pfam" id="PF25601">
    <property type="entry name" value="AAA_lid_14"/>
    <property type="match status" value="1"/>
</dbReference>